<dbReference type="EMBL" id="CAEZYK010000063">
    <property type="protein sequence ID" value="CAB4727752.1"/>
    <property type="molecule type" value="Genomic_DNA"/>
</dbReference>
<dbReference type="InterPro" id="IPR002347">
    <property type="entry name" value="SDR_fam"/>
</dbReference>
<evidence type="ECO:0000313" key="6">
    <source>
        <dbReference type="EMBL" id="CAB5011475.1"/>
    </source>
</evidence>
<dbReference type="GO" id="GO:0050664">
    <property type="term" value="F:oxidoreductase activity, acting on NAD(P)H, oxygen as acceptor"/>
    <property type="evidence" value="ECO:0007669"/>
    <property type="project" value="TreeGrafter"/>
</dbReference>
<dbReference type="AlphaFoldDB" id="A0A6J6RZ16"/>
<gene>
    <name evidence="3" type="ORF">UFOPK2683_01085</name>
    <name evidence="4" type="ORF">UFOPK3605_00084</name>
    <name evidence="5" type="ORF">UFOPK3897_00088</name>
    <name evidence="6" type="ORF">UFOPK4121_00071</name>
</gene>
<evidence type="ECO:0000313" key="4">
    <source>
        <dbReference type="EMBL" id="CAB4893995.1"/>
    </source>
</evidence>
<dbReference type="PRINTS" id="PR00081">
    <property type="entry name" value="GDHRDH"/>
</dbReference>
<organism evidence="3">
    <name type="scientific">freshwater metagenome</name>
    <dbReference type="NCBI Taxonomy" id="449393"/>
    <lineage>
        <taxon>unclassified sequences</taxon>
        <taxon>metagenomes</taxon>
        <taxon>ecological metagenomes</taxon>
    </lineage>
</organism>
<dbReference type="Gene3D" id="3.40.50.720">
    <property type="entry name" value="NAD(P)-binding Rossmann-like Domain"/>
    <property type="match status" value="1"/>
</dbReference>
<dbReference type="PANTHER" id="PTHR43008">
    <property type="entry name" value="BENZIL REDUCTASE"/>
    <property type="match status" value="1"/>
</dbReference>
<keyword evidence="2" id="KW-0560">Oxidoreductase</keyword>
<evidence type="ECO:0000313" key="5">
    <source>
        <dbReference type="EMBL" id="CAB4968342.1"/>
    </source>
</evidence>
<dbReference type="EMBL" id="CAFBMM010000001">
    <property type="protein sequence ID" value="CAB4893995.1"/>
    <property type="molecule type" value="Genomic_DNA"/>
</dbReference>
<evidence type="ECO:0000256" key="1">
    <source>
        <dbReference type="ARBA" id="ARBA00006484"/>
    </source>
</evidence>
<protein>
    <submittedName>
        <fullName evidence="3">Unannotated protein</fullName>
    </submittedName>
</protein>
<sequence>MGAIVVTGSAGGIGGAIRLRVEAAGHEVVGVDVAESEVIADLSSASGRIDAIARISAQVPVIDGLVVAAGIGGSTGVPSAKVARINYFGAVDLLNGLAGALMSGSLRSAVVIGSNSAGAVPVTDFELGELCLAGEEDKAASLADTLDGELVYAYTKLALIRKARRLAVEWAPNARINVVAPGPVLTPLTQAALNHPTTGDAIRAFPVPLDRWGEKSEIAESVWFLLSEQSAWTTGSVLFVDGGTDALLNPDRL</sequence>
<dbReference type="EMBL" id="CAFBOF010000001">
    <property type="protein sequence ID" value="CAB4968342.1"/>
    <property type="molecule type" value="Genomic_DNA"/>
</dbReference>
<dbReference type="PANTHER" id="PTHR43008:SF4">
    <property type="entry name" value="CHAIN DEHYDROGENASE, PUTATIVE (AFU_ORTHOLOGUE AFUA_4G08710)-RELATED"/>
    <property type="match status" value="1"/>
</dbReference>
<dbReference type="SUPFAM" id="SSF51735">
    <property type="entry name" value="NAD(P)-binding Rossmann-fold domains"/>
    <property type="match status" value="1"/>
</dbReference>
<dbReference type="Pfam" id="PF13561">
    <property type="entry name" value="adh_short_C2"/>
    <property type="match status" value="1"/>
</dbReference>
<reference evidence="3" key="1">
    <citation type="submission" date="2020-05" db="EMBL/GenBank/DDBJ databases">
        <authorList>
            <person name="Chiriac C."/>
            <person name="Salcher M."/>
            <person name="Ghai R."/>
            <person name="Kavagutti S V."/>
        </authorList>
    </citation>
    <scope>NUCLEOTIDE SEQUENCE</scope>
</reference>
<proteinExistence type="inferred from homology"/>
<dbReference type="InterPro" id="IPR036291">
    <property type="entry name" value="NAD(P)-bd_dom_sf"/>
</dbReference>
<evidence type="ECO:0000313" key="3">
    <source>
        <dbReference type="EMBL" id="CAB4727752.1"/>
    </source>
</evidence>
<comment type="similarity">
    <text evidence="1">Belongs to the short-chain dehydrogenases/reductases (SDR) family.</text>
</comment>
<accession>A0A6J6RZ16</accession>
<name>A0A6J6RZ16_9ZZZZ</name>
<evidence type="ECO:0000256" key="2">
    <source>
        <dbReference type="ARBA" id="ARBA00023002"/>
    </source>
</evidence>
<dbReference type="EMBL" id="CAFBPQ010000001">
    <property type="protein sequence ID" value="CAB5011475.1"/>
    <property type="molecule type" value="Genomic_DNA"/>
</dbReference>